<keyword evidence="4" id="KW-0472">Membrane</keyword>
<feature type="domain" description="ABC transporter" evidence="8">
    <location>
        <begin position="10"/>
        <end position="242"/>
    </location>
</feature>
<keyword evidence="10" id="KW-0614">Plasmid</keyword>
<organism evidence="10 11">
    <name type="scientific">Cupriavidus taiwanensis</name>
    <dbReference type="NCBI Taxonomy" id="164546"/>
    <lineage>
        <taxon>Bacteria</taxon>
        <taxon>Pseudomonadati</taxon>
        <taxon>Pseudomonadota</taxon>
        <taxon>Betaproteobacteria</taxon>
        <taxon>Burkholderiales</taxon>
        <taxon>Burkholderiaceae</taxon>
        <taxon>Cupriavidus</taxon>
    </lineage>
</organism>
<dbReference type="GO" id="GO:0016887">
    <property type="term" value="F:ATP hydrolysis activity"/>
    <property type="evidence" value="ECO:0007669"/>
    <property type="project" value="InterPro"/>
</dbReference>
<evidence type="ECO:0000256" key="4">
    <source>
        <dbReference type="ARBA" id="ARBA00022519"/>
    </source>
</evidence>
<dbReference type="SUPFAM" id="SSF52540">
    <property type="entry name" value="P-loop containing nucleoside triphosphate hydrolases"/>
    <property type="match status" value="1"/>
</dbReference>
<accession>A0A375ISQ4</accession>
<dbReference type="InterPro" id="IPR017871">
    <property type="entry name" value="ABC_transporter-like_CS"/>
</dbReference>
<evidence type="ECO:0000256" key="7">
    <source>
        <dbReference type="SAM" id="MobiDB-lite"/>
    </source>
</evidence>
<keyword evidence="4" id="KW-0997">Cell inner membrane</keyword>
<dbReference type="Proteomes" id="UP000255505">
    <property type="component" value="Unassembled WGS sequence"/>
</dbReference>
<evidence type="ECO:0000256" key="1">
    <source>
        <dbReference type="ARBA" id="ARBA00005417"/>
    </source>
</evidence>
<sequence>MTLLSMEPKIRARDVSMAYTVRNARGAPETVEVLRGFDLDVREGEFISVLGPSGCGKSTFLSILAGLVERSGGDILISGRELRGVNPNQGVVFQGYALFPWRTVLENIEVGLEIRGVDKAERRRIATEYLELVGLHGFGMRYPHEISGGMKQRVAIARSLAYEPDVLLMDEPFAALDAQTREILQGELLRIWEQRRKTIVFITHSLDEAIFLSDRVAVMTRRPGAIKAILDVPLPRPRAAELRNAPEFVGLRQQAWDILKDEVQFTDPAATPRPLGATASPGERLEAEPAMASSAGASGEPYGEGRFAQTGPGVVSRAGGQVARS</sequence>
<dbReference type="GO" id="GO:0005524">
    <property type="term" value="F:ATP binding"/>
    <property type="evidence" value="ECO:0007669"/>
    <property type="project" value="UniProtKB-KW"/>
</dbReference>
<dbReference type="PANTHER" id="PTHR42788:SF13">
    <property type="entry name" value="ALIPHATIC SULFONATES IMPORT ATP-BINDING PROTEIN SSUB"/>
    <property type="match status" value="1"/>
</dbReference>
<dbReference type="PROSITE" id="PS50893">
    <property type="entry name" value="ABC_TRANSPORTER_2"/>
    <property type="match status" value="1"/>
</dbReference>
<dbReference type="SMART" id="SM00382">
    <property type="entry name" value="AAA"/>
    <property type="match status" value="1"/>
</dbReference>
<evidence type="ECO:0000259" key="8">
    <source>
        <dbReference type="PROSITE" id="PS50893"/>
    </source>
</evidence>
<evidence type="ECO:0000256" key="2">
    <source>
        <dbReference type="ARBA" id="ARBA00022448"/>
    </source>
</evidence>
<dbReference type="Proteomes" id="UP000255505">
    <property type="component" value="Plasmid III"/>
</dbReference>
<dbReference type="InterPro" id="IPR027417">
    <property type="entry name" value="P-loop_NTPase"/>
</dbReference>
<evidence type="ECO:0000313" key="11">
    <source>
        <dbReference type="Proteomes" id="UP000255505"/>
    </source>
</evidence>
<reference evidence="10 11" key="1">
    <citation type="submission" date="2018-01" db="EMBL/GenBank/DDBJ databases">
        <authorList>
            <person name="Gaut B.S."/>
            <person name="Morton B.R."/>
            <person name="Clegg M.T."/>
            <person name="Duvall M.R."/>
        </authorList>
    </citation>
    <scope>NUCLEOTIDE SEQUENCE [LARGE SCALE GENOMIC DNA]</scope>
    <source>
        <strain evidence="10">Cupriavidus taiwanensis LMG 19425</strain>
        <plasmid evidence="11">Plasmid iii</plasmid>
    </source>
</reference>
<protein>
    <submittedName>
        <fullName evidence="10">ABC transporter ATP-binding protein</fullName>
    </submittedName>
</protein>
<dbReference type="CDD" id="cd03293">
    <property type="entry name" value="ABC_NrtD_SsuB_transporters"/>
    <property type="match status" value="1"/>
</dbReference>
<keyword evidence="6 10" id="KW-0067">ATP-binding</keyword>
<dbReference type="PROSITE" id="PS00211">
    <property type="entry name" value="ABC_TRANSPORTER_1"/>
    <property type="match status" value="1"/>
</dbReference>
<geneLocation type="plasmid" evidence="10">
    <name>III</name>
</geneLocation>
<gene>
    <name evidence="10" type="ORF">CT19425_P20113</name>
    <name evidence="9" type="ORF">CT19425_U590010</name>
</gene>
<evidence type="ECO:0000313" key="10">
    <source>
        <dbReference type="EMBL" id="SPK77141.1"/>
    </source>
</evidence>
<proteinExistence type="inferred from homology"/>
<dbReference type="EMBL" id="OOEF01000055">
    <property type="protein sequence ID" value="SPK70493.1"/>
    <property type="molecule type" value="Genomic_DNA"/>
</dbReference>
<comment type="similarity">
    <text evidence="1">Belongs to the ABC transporter superfamily.</text>
</comment>
<dbReference type="AlphaFoldDB" id="A0A375ISQ4"/>
<dbReference type="Pfam" id="PF00005">
    <property type="entry name" value="ABC_tran"/>
    <property type="match status" value="1"/>
</dbReference>
<dbReference type="PANTHER" id="PTHR42788">
    <property type="entry name" value="TAURINE IMPORT ATP-BINDING PROTEIN-RELATED"/>
    <property type="match status" value="1"/>
</dbReference>
<dbReference type="InterPro" id="IPR050166">
    <property type="entry name" value="ABC_transporter_ATP-bind"/>
</dbReference>
<name>A0A375ISQ4_9BURK</name>
<evidence type="ECO:0000313" key="9">
    <source>
        <dbReference type="EMBL" id="SPK70493.1"/>
    </source>
</evidence>
<dbReference type="Gene3D" id="3.40.50.300">
    <property type="entry name" value="P-loop containing nucleotide triphosphate hydrolases"/>
    <property type="match status" value="1"/>
</dbReference>
<evidence type="ECO:0000256" key="5">
    <source>
        <dbReference type="ARBA" id="ARBA00022741"/>
    </source>
</evidence>
<feature type="region of interest" description="Disordered" evidence="7">
    <location>
        <begin position="268"/>
        <end position="325"/>
    </location>
</feature>
<dbReference type="InterPro" id="IPR003593">
    <property type="entry name" value="AAA+_ATPase"/>
</dbReference>
<keyword evidence="5" id="KW-0547">Nucleotide-binding</keyword>
<keyword evidence="2" id="KW-0813">Transport</keyword>
<evidence type="ECO:0000256" key="6">
    <source>
        <dbReference type="ARBA" id="ARBA00022840"/>
    </source>
</evidence>
<dbReference type="EMBL" id="LT991978">
    <property type="protein sequence ID" value="SPK77141.1"/>
    <property type="molecule type" value="Genomic_DNA"/>
</dbReference>
<keyword evidence="3" id="KW-1003">Cell membrane</keyword>
<evidence type="ECO:0000256" key="3">
    <source>
        <dbReference type="ARBA" id="ARBA00022475"/>
    </source>
</evidence>
<dbReference type="InterPro" id="IPR003439">
    <property type="entry name" value="ABC_transporter-like_ATP-bd"/>
</dbReference>